<dbReference type="Proteomes" id="UP000015453">
    <property type="component" value="Unassembled WGS sequence"/>
</dbReference>
<sequence length="72" mass="8260">NSIRLVLNNVNKRVAGIEPASLAWKAKGYSRRRFSSLSVSNSKPNMKLWFHSAPLWRKRGNSWTKMCTKLSP</sequence>
<dbReference type="OrthoDB" id="582622at2759"/>
<evidence type="ECO:0000313" key="2">
    <source>
        <dbReference type="Proteomes" id="UP000015453"/>
    </source>
</evidence>
<dbReference type="AlphaFoldDB" id="S8EN33"/>
<feature type="non-terminal residue" evidence="1">
    <location>
        <position position="1"/>
    </location>
</feature>
<name>S8EN33_9LAMI</name>
<dbReference type="EMBL" id="AUSU01000155">
    <property type="protein sequence ID" value="EPS74167.1"/>
    <property type="molecule type" value="Genomic_DNA"/>
</dbReference>
<evidence type="ECO:0000313" key="1">
    <source>
        <dbReference type="EMBL" id="EPS74167.1"/>
    </source>
</evidence>
<organism evidence="1 2">
    <name type="scientific">Genlisea aurea</name>
    <dbReference type="NCBI Taxonomy" id="192259"/>
    <lineage>
        <taxon>Eukaryota</taxon>
        <taxon>Viridiplantae</taxon>
        <taxon>Streptophyta</taxon>
        <taxon>Embryophyta</taxon>
        <taxon>Tracheophyta</taxon>
        <taxon>Spermatophyta</taxon>
        <taxon>Magnoliopsida</taxon>
        <taxon>eudicotyledons</taxon>
        <taxon>Gunneridae</taxon>
        <taxon>Pentapetalae</taxon>
        <taxon>asterids</taxon>
        <taxon>lamiids</taxon>
        <taxon>Lamiales</taxon>
        <taxon>Lentibulariaceae</taxon>
        <taxon>Genlisea</taxon>
    </lineage>
</organism>
<gene>
    <name evidence="1" type="ORF">M569_00588</name>
</gene>
<protein>
    <submittedName>
        <fullName evidence="1">Uncharacterized protein</fullName>
    </submittedName>
</protein>
<proteinExistence type="predicted"/>
<accession>S8EN33</accession>
<comment type="caution">
    <text evidence="1">The sequence shown here is derived from an EMBL/GenBank/DDBJ whole genome shotgun (WGS) entry which is preliminary data.</text>
</comment>
<keyword evidence="2" id="KW-1185">Reference proteome</keyword>
<reference evidence="1 2" key="1">
    <citation type="journal article" date="2013" name="BMC Genomics">
        <title>The miniature genome of a carnivorous plant Genlisea aurea contains a low number of genes and short non-coding sequences.</title>
        <authorList>
            <person name="Leushkin E.V."/>
            <person name="Sutormin R.A."/>
            <person name="Nabieva E.R."/>
            <person name="Penin A.A."/>
            <person name="Kondrashov A.S."/>
            <person name="Logacheva M.D."/>
        </authorList>
    </citation>
    <scope>NUCLEOTIDE SEQUENCE [LARGE SCALE GENOMIC DNA]</scope>
</reference>